<evidence type="ECO:0000313" key="3">
    <source>
        <dbReference type="Proteomes" id="UP001283361"/>
    </source>
</evidence>
<feature type="compositionally biased region" description="Polar residues" evidence="1">
    <location>
        <begin position="7"/>
        <end position="19"/>
    </location>
</feature>
<sequence length="76" mass="8303">MAALPTANGTPPGNISVSASRRHGLKQKSPQHVTSSAMNGEIHWITSDRHRDCLGEVGWGGVGWNLAYWKQSKHKI</sequence>
<accession>A0AAE1BB33</accession>
<evidence type="ECO:0000313" key="2">
    <source>
        <dbReference type="EMBL" id="KAK3802833.1"/>
    </source>
</evidence>
<feature type="region of interest" description="Disordered" evidence="1">
    <location>
        <begin position="1"/>
        <end position="38"/>
    </location>
</feature>
<feature type="compositionally biased region" description="Polar residues" evidence="1">
    <location>
        <begin position="28"/>
        <end position="38"/>
    </location>
</feature>
<comment type="caution">
    <text evidence="2">The sequence shown here is derived from an EMBL/GenBank/DDBJ whole genome shotgun (WGS) entry which is preliminary data.</text>
</comment>
<protein>
    <submittedName>
        <fullName evidence="2">Uncharacterized protein</fullName>
    </submittedName>
</protein>
<evidence type="ECO:0000256" key="1">
    <source>
        <dbReference type="SAM" id="MobiDB-lite"/>
    </source>
</evidence>
<dbReference type="AlphaFoldDB" id="A0AAE1BB33"/>
<organism evidence="2 3">
    <name type="scientific">Elysia crispata</name>
    <name type="common">lettuce slug</name>
    <dbReference type="NCBI Taxonomy" id="231223"/>
    <lineage>
        <taxon>Eukaryota</taxon>
        <taxon>Metazoa</taxon>
        <taxon>Spiralia</taxon>
        <taxon>Lophotrochozoa</taxon>
        <taxon>Mollusca</taxon>
        <taxon>Gastropoda</taxon>
        <taxon>Heterobranchia</taxon>
        <taxon>Euthyneura</taxon>
        <taxon>Panpulmonata</taxon>
        <taxon>Sacoglossa</taxon>
        <taxon>Placobranchoidea</taxon>
        <taxon>Plakobranchidae</taxon>
        <taxon>Elysia</taxon>
    </lineage>
</organism>
<dbReference type="Proteomes" id="UP001283361">
    <property type="component" value="Unassembled WGS sequence"/>
</dbReference>
<name>A0AAE1BB33_9GAST</name>
<dbReference type="EMBL" id="JAWDGP010000212">
    <property type="protein sequence ID" value="KAK3802833.1"/>
    <property type="molecule type" value="Genomic_DNA"/>
</dbReference>
<gene>
    <name evidence="2" type="ORF">RRG08_053985</name>
</gene>
<proteinExistence type="predicted"/>
<reference evidence="2" key="1">
    <citation type="journal article" date="2023" name="G3 (Bethesda)">
        <title>A reference genome for the long-term kleptoplast-retaining sea slug Elysia crispata morphotype clarki.</title>
        <authorList>
            <person name="Eastman K.E."/>
            <person name="Pendleton A.L."/>
            <person name="Shaikh M.A."/>
            <person name="Suttiyut T."/>
            <person name="Ogas R."/>
            <person name="Tomko P."/>
            <person name="Gavelis G."/>
            <person name="Widhalm J.R."/>
            <person name="Wisecaver J.H."/>
        </authorList>
    </citation>
    <scope>NUCLEOTIDE SEQUENCE</scope>
    <source>
        <strain evidence="2">ECLA1</strain>
    </source>
</reference>
<keyword evidence="3" id="KW-1185">Reference proteome</keyword>